<dbReference type="Proteomes" id="UP001208570">
    <property type="component" value="Unassembled WGS sequence"/>
</dbReference>
<keyword evidence="2" id="KW-0472">Membrane</keyword>
<gene>
    <name evidence="3" type="ORF">LSH36_178g02044</name>
</gene>
<keyword evidence="2" id="KW-1133">Transmembrane helix</keyword>
<evidence type="ECO:0000313" key="4">
    <source>
        <dbReference type="Proteomes" id="UP001208570"/>
    </source>
</evidence>
<organism evidence="3 4">
    <name type="scientific">Paralvinella palmiformis</name>
    <dbReference type="NCBI Taxonomy" id="53620"/>
    <lineage>
        <taxon>Eukaryota</taxon>
        <taxon>Metazoa</taxon>
        <taxon>Spiralia</taxon>
        <taxon>Lophotrochozoa</taxon>
        <taxon>Annelida</taxon>
        <taxon>Polychaeta</taxon>
        <taxon>Sedentaria</taxon>
        <taxon>Canalipalpata</taxon>
        <taxon>Terebellida</taxon>
        <taxon>Terebelliformia</taxon>
        <taxon>Alvinellidae</taxon>
        <taxon>Paralvinella</taxon>
    </lineage>
</organism>
<evidence type="ECO:0000256" key="1">
    <source>
        <dbReference type="SAM" id="MobiDB-lite"/>
    </source>
</evidence>
<dbReference type="AlphaFoldDB" id="A0AAD9N603"/>
<name>A0AAD9N603_9ANNE</name>
<reference evidence="3" key="1">
    <citation type="journal article" date="2023" name="Mol. Biol. Evol.">
        <title>Third-Generation Sequencing Reveals the Adaptive Role of the Epigenome in Three Deep-Sea Polychaetes.</title>
        <authorList>
            <person name="Perez M."/>
            <person name="Aroh O."/>
            <person name="Sun Y."/>
            <person name="Lan Y."/>
            <person name="Juniper S.K."/>
            <person name="Young C.R."/>
            <person name="Angers B."/>
            <person name="Qian P.Y."/>
        </authorList>
    </citation>
    <scope>NUCLEOTIDE SEQUENCE</scope>
    <source>
        <strain evidence="3">P08H-3</strain>
    </source>
</reference>
<proteinExistence type="predicted"/>
<accession>A0AAD9N603</accession>
<dbReference type="EMBL" id="JAODUP010000178">
    <property type="protein sequence ID" value="KAK2158035.1"/>
    <property type="molecule type" value="Genomic_DNA"/>
</dbReference>
<sequence>MKHPSDSSGIQRAFGVLEFRVNFLSAIYIHEYCGEWLIIQYRAKCSLGFTEGKETSTLLSQTKRFGAETVAYWAQPPGVDFCGVLMLLLLVLSIIGVFQGKWDGERNRLLDMRKMQRRHDEEEEDQEEEDVIPNFEIDDGNGDANGLEYEYEMTEDEVLQTADI</sequence>
<feature type="region of interest" description="Disordered" evidence="1">
    <location>
        <begin position="118"/>
        <end position="145"/>
    </location>
</feature>
<feature type="transmembrane region" description="Helical" evidence="2">
    <location>
        <begin position="78"/>
        <end position="98"/>
    </location>
</feature>
<evidence type="ECO:0000313" key="3">
    <source>
        <dbReference type="EMBL" id="KAK2158035.1"/>
    </source>
</evidence>
<keyword evidence="4" id="KW-1185">Reference proteome</keyword>
<protein>
    <submittedName>
        <fullName evidence="3">Uncharacterized protein</fullName>
    </submittedName>
</protein>
<feature type="compositionally biased region" description="Acidic residues" evidence="1">
    <location>
        <begin position="121"/>
        <end position="141"/>
    </location>
</feature>
<keyword evidence="2" id="KW-0812">Transmembrane</keyword>
<comment type="caution">
    <text evidence="3">The sequence shown here is derived from an EMBL/GenBank/DDBJ whole genome shotgun (WGS) entry which is preliminary data.</text>
</comment>
<evidence type="ECO:0000256" key="2">
    <source>
        <dbReference type="SAM" id="Phobius"/>
    </source>
</evidence>